<dbReference type="InterPro" id="IPR011551">
    <property type="entry name" value="NTP_PyrPHydrolase_MazG"/>
</dbReference>
<dbReference type="InterPro" id="IPR004518">
    <property type="entry name" value="MazG-like_dom"/>
</dbReference>
<reference evidence="2 3" key="1">
    <citation type="submission" date="2018-02" db="EMBL/GenBank/DDBJ databases">
        <title>Sphingobacterium KA21.</title>
        <authorList>
            <person name="Vasarhelyi B.M."/>
            <person name="Deshmukh S."/>
            <person name="Balint B."/>
            <person name="Kukolya J."/>
        </authorList>
    </citation>
    <scope>NUCLEOTIDE SEQUENCE [LARGE SCALE GENOMIC DNA]</scope>
    <source>
        <strain evidence="2 3">Ka21</strain>
    </source>
</reference>
<dbReference type="NCBIfam" id="NF007113">
    <property type="entry name" value="PRK09562.1"/>
    <property type="match status" value="1"/>
</dbReference>
<comment type="caution">
    <text evidence="2">The sequence shown here is derived from an EMBL/GenBank/DDBJ whole genome shotgun (WGS) entry which is preliminary data.</text>
</comment>
<sequence length="269" mass="31278">MPHTPPETKHTSSEAFDRLLQVLHTLREECPWDKKQTMESLRLLTIEEMYELTDAILDKDTDEIKKELGDVMMHLVFYARIAEEQKRFDIVDVLNAVCDKLITRHPHIYGDIQVANAEEVKQNWETIKLKEGNKSVLSGVPNGLPSLVKAYRIQDKVRGVGFDWEDKTQVWEKVEEELAEFKAEFNLEDETEIDHDKAELEFGDLLFSLINYARHVGINPENALARTNKKFIFRFSHLEKRAGENGQQLKDMTLAEMDVYWNEAKSLKS</sequence>
<dbReference type="Pfam" id="PF03819">
    <property type="entry name" value="MazG"/>
    <property type="match status" value="1"/>
</dbReference>
<dbReference type="Proteomes" id="UP000618319">
    <property type="component" value="Unassembled WGS sequence"/>
</dbReference>
<accession>A0ABR9T2Q3</accession>
<gene>
    <name evidence="2" type="ORF">C4F40_02320</name>
</gene>
<dbReference type="PANTHER" id="PTHR30522:SF0">
    <property type="entry name" value="NUCLEOSIDE TRIPHOSPHATE PYROPHOSPHOHYDROLASE"/>
    <property type="match status" value="1"/>
</dbReference>
<dbReference type="RefSeq" id="WP_196938738.1">
    <property type="nucleotide sequence ID" value="NZ_MU158689.1"/>
</dbReference>
<dbReference type="PANTHER" id="PTHR30522">
    <property type="entry name" value="NUCLEOSIDE TRIPHOSPHATE PYROPHOSPHOHYDROLASE"/>
    <property type="match status" value="1"/>
</dbReference>
<feature type="domain" description="NTP pyrophosphohydrolase MazG-like" evidence="1">
    <location>
        <begin position="36"/>
        <end position="108"/>
    </location>
</feature>
<dbReference type="CDD" id="cd11528">
    <property type="entry name" value="NTP-PPase_MazG_Nterm"/>
    <property type="match status" value="1"/>
</dbReference>
<dbReference type="CDD" id="cd11529">
    <property type="entry name" value="NTP-PPase_MazG_Cterm"/>
    <property type="match status" value="1"/>
</dbReference>
<dbReference type="InterPro" id="IPR048011">
    <property type="entry name" value="NTP-PPase_MazG-like_C"/>
</dbReference>
<evidence type="ECO:0000313" key="2">
    <source>
        <dbReference type="EMBL" id="MBE8719560.1"/>
    </source>
</evidence>
<name>A0ABR9T2Q3_9SPHI</name>
<dbReference type="EMBL" id="PSKQ01000013">
    <property type="protein sequence ID" value="MBE8719560.1"/>
    <property type="molecule type" value="Genomic_DNA"/>
</dbReference>
<keyword evidence="3" id="KW-1185">Reference proteome</keyword>
<evidence type="ECO:0000313" key="3">
    <source>
        <dbReference type="Proteomes" id="UP000618319"/>
    </source>
</evidence>
<dbReference type="Gene3D" id="1.10.287.1080">
    <property type="entry name" value="MazG-like"/>
    <property type="match status" value="2"/>
</dbReference>
<proteinExistence type="predicted"/>
<protein>
    <submittedName>
        <fullName evidence="2">Nucleoside triphosphate pyrophosphohydrolase</fullName>
    </submittedName>
</protein>
<evidence type="ECO:0000259" key="1">
    <source>
        <dbReference type="Pfam" id="PF03819"/>
    </source>
</evidence>
<organism evidence="2 3">
    <name type="scientific">Sphingobacterium pedocola</name>
    <dbReference type="NCBI Taxonomy" id="2082722"/>
    <lineage>
        <taxon>Bacteria</taxon>
        <taxon>Pseudomonadati</taxon>
        <taxon>Bacteroidota</taxon>
        <taxon>Sphingobacteriia</taxon>
        <taxon>Sphingobacteriales</taxon>
        <taxon>Sphingobacteriaceae</taxon>
        <taxon>Sphingobacterium</taxon>
    </lineage>
</organism>
<dbReference type="SUPFAM" id="SSF101386">
    <property type="entry name" value="all-alpha NTP pyrophosphatases"/>
    <property type="match status" value="2"/>
</dbReference>
<dbReference type="InterPro" id="IPR048015">
    <property type="entry name" value="NTP-PPase_MazG-like_N"/>
</dbReference>
<dbReference type="NCBIfam" id="TIGR00444">
    <property type="entry name" value="mazG"/>
    <property type="match status" value="1"/>
</dbReference>